<proteinExistence type="predicted"/>
<dbReference type="SUPFAM" id="SSF48208">
    <property type="entry name" value="Six-hairpin glycosidases"/>
    <property type="match status" value="1"/>
</dbReference>
<sequence>MQEWMEDWDDSTDHHRPSLAKAALISLNSRGDSSVGWSSAWKINLYARLQQGNRAYQMVQSLFRHSISYNLLDTYPPFQIDANFGYTAGLSEMLLQSHTGEIDLLPALPDAWRQGLIKGLKARGNVEVSLFWKDGQLQKAILKAAKSGSYRIRYGRTTKTIELLGGKAYQFNAQLQERQFISR</sequence>
<evidence type="ECO:0000259" key="1">
    <source>
        <dbReference type="Pfam" id="PF21307"/>
    </source>
</evidence>
<dbReference type="InterPro" id="IPR008928">
    <property type="entry name" value="6-hairpin_glycosidase_sf"/>
</dbReference>
<comment type="caution">
    <text evidence="3">The sequence shown here is derived from an EMBL/GenBank/DDBJ whole genome shotgun (WGS) entry which is preliminary data.</text>
</comment>
<dbReference type="RefSeq" id="WP_150412618.1">
    <property type="nucleotide sequence ID" value="NZ_VYQF01000001.1"/>
</dbReference>
<dbReference type="EMBL" id="VYQF01000001">
    <property type="protein sequence ID" value="KAA9040559.1"/>
    <property type="molecule type" value="Genomic_DNA"/>
</dbReference>
<dbReference type="Proteomes" id="UP000326903">
    <property type="component" value="Unassembled WGS sequence"/>
</dbReference>
<gene>
    <name evidence="3" type="ORF">FW778_00500</name>
</gene>
<dbReference type="PANTHER" id="PTHR31084">
    <property type="entry name" value="ALPHA-L-FUCOSIDASE 2"/>
    <property type="match status" value="1"/>
</dbReference>
<feature type="domain" description="Glycosyl hydrolase family 95 catalytic" evidence="2">
    <location>
        <begin position="12"/>
        <end position="94"/>
    </location>
</feature>
<evidence type="ECO:0000313" key="3">
    <source>
        <dbReference type="EMBL" id="KAA9040559.1"/>
    </source>
</evidence>
<dbReference type="GO" id="GO:0004560">
    <property type="term" value="F:alpha-L-fucosidase activity"/>
    <property type="evidence" value="ECO:0007669"/>
    <property type="project" value="TreeGrafter"/>
</dbReference>
<evidence type="ECO:0000313" key="4">
    <source>
        <dbReference type="Proteomes" id="UP000326903"/>
    </source>
</evidence>
<dbReference type="Pfam" id="PF22124">
    <property type="entry name" value="Glyco_hydro_95_cat"/>
    <property type="match status" value="1"/>
</dbReference>
<dbReference type="Pfam" id="PF21307">
    <property type="entry name" value="Glyco_hydro_95_C"/>
    <property type="match status" value="1"/>
</dbReference>
<protein>
    <recommendedName>
        <fullName evidence="5">Alpha-L-fucosidase</fullName>
    </recommendedName>
</protein>
<name>A0A5J5IHU2_9BACT</name>
<feature type="domain" description="Alpha fucosidase A-like C-terminal" evidence="1">
    <location>
        <begin position="96"/>
        <end position="161"/>
    </location>
</feature>
<dbReference type="InterPro" id="IPR013780">
    <property type="entry name" value="Glyco_hydro_b"/>
</dbReference>
<dbReference type="InterPro" id="IPR054363">
    <property type="entry name" value="GH95_cat"/>
</dbReference>
<dbReference type="AlphaFoldDB" id="A0A5J5IHU2"/>
<accession>A0A5J5IHU2</accession>
<dbReference type="Gene3D" id="2.60.40.1180">
    <property type="entry name" value="Golgi alpha-mannosidase II"/>
    <property type="match status" value="1"/>
</dbReference>
<reference evidence="3 4" key="1">
    <citation type="submission" date="2019-09" db="EMBL/GenBank/DDBJ databases">
        <title>Draft genome sequence of Ginsengibacter sp. BR5-29.</title>
        <authorList>
            <person name="Im W.-T."/>
        </authorList>
    </citation>
    <scope>NUCLEOTIDE SEQUENCE [LARGE SCALE GENOMIC DNA]</scope>
    <source>
        <strain evidence="3 4">BR5-29</strain>
    </source>
</reference>
<dbReference type="InterPro" id="IPR049053">
    <property type="entry name" value="AFCA-like_C"/>
</dbReference>
<evidence type="ECO:0008006" key="5">
    <source>
        <dbReference type="Google" id="ProtNLM"/>
    </source>
</evidence>
<dbReference type="GO" id="GO:0005975">
    <property type="term" value="P:carbohydrate metabolic process"/>
    <property type="evidence" value="ECO:0007669"/>
    <property type="project" value="InterPro"/>
</dbReference>
<evidence type="ECO:0000259" key="2">
    <source>
        <dbReference type="Pfam" id="PF22124"/>
    </source>
</evidence>
<dbReference type="PANTHER" id="PTHR31084:SF0">
    <property type="entry name" value="ALPHA-L-FUCOSIDASE 2"/>
    <property type="match status" value="1"/>
</dbReference>
<keyword evidence="4" id="KW-1185">Reference proteome</keyword>
<organism evidence="3 4">
    <name type="scientific">Ginsengibacter hankyongi</name>
    <dbReference type="NCBI Taxonomy" id="2607284"/>
    <lineage>
        <taxon>Bacteria</taxon>
        <taxon>Pseudomonadati</taxon>
        <taxon>Bacteroidota</taxon>
        <taxon>Chitinophagia</taxon>
        <taxon>Chitinophagales</taxon>
        <taxon>Chitinophagaceae</taxon>
        <taxon>Ginsengibacter</taxon>
    </lineage>
</organism>